<evidence type="ECO:0000313" key="4">
    <source>
        <dbReference type="EMBL" id="KIL48566.1"/>
    </source>
</evidence>
<dbReference type="Proteomes" id="UP000031972">
    <property type="component" value="Unassembled WGS sequence"/>
</dbReference>
<proteinExistence type="predicted"/>
<keyword evidence="1 2" id="KW-0238">DNA-binding</keyword>
<dbReference type="InterPro" id="IPR009057">
    <property type="entry name" value="Homeodomain-like_sf"/>
</dbReference>
<evidence type="ECO:0000256" key="1">
    <source>
        <dbReference type="ARBA" id="ARBA00023125"/>
    </source>
</evidence>
<dbReference type="Pfam" id="PF00440">
    <property type="entry name" value="TetR_N"/>
    <property type="match status" value="1"/>
</dbReference>
<evidence type="ECO:0000256" key="2">
    <source>
        <dbReference type="PROSITE-ProRule" id="PRU00335"/>
    </source>
</evidence>
<reference evidence="4 5" key="1">
    <citation type="submission" date="2015-01" db="EMBL/GenBank/DDBJ databases">
        <title>Jeotgalibacillus campisalis genome sequencing.</title>
        <authorList>
            <person name="Goh K.M."/>
            <person name="Chan K.-G."/>
            <person name="Yaakop A.S."/>
            <person name="Ee R."/>
            <person name="Gan H.M."/>
            <person name="Chan C.S."/>
        </authorList>
    </citation>
    <scope>NUCLEOTIDE SEQUENCE [LARGE SCALE GENOMIC DNA]</scope>
    <source>
        <strain evidence="4 5">SF-57</strain>
    </source>
</reference>
<organism evidence="4 5">
    <name type="scientific">Jeotgalibacillus campisalis</name>
    <dbReference type="NCBI Taxonomy" id="220754"/>
    <lineage>
        <taxon>Bacteria</taxon>
        <taxon>Bacillati</taxon>
        <taxon>Bacillota</taxon>
        <taxon>Bacilli</taxon>
        <taxon>Bacillales</taxon>
        <taxon>Caryophanaceae</taxon>
        <taxon>Jeotgalibacillus</taxon>
    </lineage>
</organism>
<feature type="domain" description="HTH tetR-type" evidence="3">
    <location>
        <begin position="1"/>
        <end position="60"/>
    </location>
</feature>
<evidence type="ECO:0000259" key="3">
    <source>
        <dbReference type="PROSITE" id="PS50977"/>
    </source>
</evidence>
<feature type="DNA-binding region" description="H-T-H motif" evidence="2">
    <location>
        <begin position="23"/>
        <end position="42"/>
    </location>
</feature>
<dbReference type="PANTHER" id="PTHR43479">
    <property type="entry name" value="ACREF/ENVCD OPERON REPRESSOR-RELATED"/>
    <property type="match status" value="1"/>
</dbReference>
<dbReference type="PROSITE" id="PS50977">
    <property type="entry name" value="HTH_TETR_2"/>
    <property type="match status" value="1"/>
</dbReference>
<dbReference type="Gene3D" id="1.10.10.60">
    <property type="entry name" value="Homeodomain-like"/>
    <property type="match status" value="1"/>
</dbReference>
<evidence type="ECO:0000313" key="5">
    <source>
        <dbReference type="Proteomes" id="UP000031972"/>
    </source>
</evidence>
<dbReference type="PATRIC" id="fig|220754.4.peg.1363"/>
<dbReference type="InterPro" id="IPR001647">
    <property type="entry name" value="HTH_TetR"/>
</dbReference>
<dbReference type="PRINTS" id="PR00455">
    <property type="entry name" value="HTHTETR"/>
</dbReference>
<gene>
    <name evidence="4" type="ORF">KR50_13390</name>
</gene>
<accession>A0A0C2VVZ2</accession>
<name>A0A0C2VVZ2_9BACL</name>
<dbReference type="OrthoDB" id="509229at2"/>
<dbReference type="GO" id="GO:0003677">
    <property type="term" value="F:DNA binding"/>
    <property type="evidence" value="ECO:0007669"/>
    <property type="project" value="UniProtKB-UniRule"/>
</dbReference>
<dbReference type="SUPFAM" id="SSF46689">
    <property type="entry name" value="Homeodomain-like"/>
    <property type="match status" value="1"/>
</dbReference>
<dbReference type="PANTHER" id="PTHR43479:SF11">
    <property type="entry name" value="ACREF_ENVCD OPERON REPRESSOR-RELATED"/>
    <property type="match status" value="1"/>
</dbReference>
<dbReference type="AlphaFoldDB" id="A0A0C2VVZ2"/>
<sequence length="186" mass="21438">MTEQKLRKAAIELFIEHGYEGTSIAKIVQKVGIRKSSFYAHFKSKGELFLAVFKEAVGKESDRISEIEKQLAEKEPVMQLHEMFKNLSDPQNGGMETHFLHRMLFYPPTEFKREMKVIFGEMEGEASQIIRKKIAETAKNADDTENLLAVFYALIDGLSIETHLYTEAEYKKRLQAAWTVFRGNLK</sequence>
<dbReference type="RefSeq" id="WP_041056326.1">
    <property type="nucleotide sequence ID" value="NZ_JXRR01000012.1"/>
</dbReference>
<keyword evidence="5" id="KW-1185">Reference proteome</keyword>
<dbReference type="Gene3D" id="1.10.357.10">
    <property type="entry name" value="Tetracycline Repressor, domain 2"/>
    <property type="match status" value="1"/>
</dbReference>
<comment type="caution">
    <text evidence="4">The sequence shown here is derived from an EMBL/GenBank/DDBJ whole genome shotgun (WGS) entry which is preliminary data.</text>
</comment>
<protein>
    <recommendedName>
        <fullName evidence="3">HTH tetR-type domain-containing protein</fullName>
    </recommendedName>
</protein>
<dbReference type="EMBL" id="JXRR01000012">
    <property type="protein sequence ID" value="KIL48566.1"/>
    <property type="molecule type" value="Genomic_DNA"/>
</dbReference>
<dbReference type="InterPro" id="IPR050624">
    <property type="entry name" value="HTH-type_Tx_Regulator"/>
</dbReference>